<accession>A0A0B7NTF1</accession>
<keyword evidence="3" id="KW-1185">Reference proteome</keyword>
<evidence type="ECO:0000313" key="3">
    <source>
        <dbReference type="Proteomes" id="UP000054107"/>
    </source>
</evidence>
<dbReference type="NCBIfam" id="TIGR04336">
    <property type="entry name" value="AmmeMemoSam_B"/>
    <property type="match status" value="1"/>
</dbReference>
<gene>
    <name evidence="2" type="primary">PARPA_13102.1 scaffold 45923</name>
</gene>
<dbReference type="AlphaFoldDB" id="A0A0B7NTF1"/>
<dbReference type="STRING" id="35722.A0A0B7NTF1"/>
<dbReference type="PANTHER" id="PTHR11060">
    <property type="entry name" value="PROTEIN MEMO1"/>
    <property type="match status" value="1"/>
</dbReference>
<organism evidence="2 3">
    <name type="scientific">Parasitella parasitica</name>
    <dbReference type="NCBI Taxonomy" id="35722"/>
    <lineage>
        <taxon>Eukaryota</taxon>
        <taxon>Fungi</taxon>
        <taxon>Fungi incertae sedis</taxon>
        <taxon>Mucoromycota</taxon>
        <taxon>Mucoromycotina</taxon>
        <taxon>Mucoromycetes</taxon>
        <taxon>Mucorales</taxon>
        <taxon>Mucorineae</taxon>
        <taxon>Mucoraceae</taxon>
        <taxon>Parasitella</taxon>
    </lineage>
</organism>
<dbReference type="PANTHER" id="PTHR11060:SF0">
    <property type="entry name" value="PROTEIN MEMO1"/>
    <property type="match status" value="1"/>
</dbReference>
<dbReference type="HAMAP" id="MF_00055">
    <property type="entry name" value="MEMO1"/>
    <property type="match status" value="1"/>
</dbReference>
<dbReference type="InterPro" id="IPR002737">
    <property type="entry name" value="MEMO1_fam"/>
</dbReference>
<name>A0A0B7NTF1_9FUNG</name>
<comment type="similarity">
    <text evidence="1">Belongs to the MEMO1 family.</text>
</comment>
<reference evidence="2 3" key="1">
    <citation type="submission" date="2014-09" db="EMBL/GenBank/DDBJ databases">
        <authorList>
            <person name="Ellenberger Sabrina"/>
        </authorList>
    </citation>
    <scope>NUCLEOTIDE SEQUENCE [LARGE SCALE GENOMIC DNA]</scope>
    <source>
        <strain evidence="2 3">CBS 412.66</strain>
    </source>
</reference>
<dbReference type="Pfam" id="PF01875">
    <property type="entry name" value="Memo"/>
    <property type="match status" value="1"/>
</dbReference>
<dbReference type="Proteomes" id="UP000054107">
    <property type="component" value="Unassembled WGS sequence"/>
</dbReference>
<protein>
    <recommendedName>
        <fullName evidence="4">MEMO1 family protein</fullName>
    </recommendedName>
</protein>
<evidence type="ECO:0000256" key="1">
    <source>
        <dbReference type="ARBA" id="ARBA00006315"/>
    </source>
</evidence>
<dbReference type="CDD" id="cd07361">
    <property type="entry name" value="MEMO_like"/>
    <property type="match status" value="1"/>
</dbReference>
<proteinExistence type="inferred from homology"/>
<evidence type="ECO:0008006" key="4">
    <source>
        <dbReference type="Google" id="ProtNLM"/>
    </source>
</evidence>
<dbReference type="OrthoDB" id="417112at2759"/>
<dbReference type="EMBL" id="LN733911">
    <property type="protein sequence ID" value="CEP18795.1"/>
    <property type="molecule type" value="Genomic_DNA"/>
</dbReference>
<dbReference type="Gene3D" id="3.40.830.10">
    <property type="entry name" value="LigB-like"/>
    <property type="match status" value="1"/>
</dbReference>
<evidence type="ECO:0000313" key="2">
    <source>
        <dbReference type="EMBL" id="CEP18795.1"/>
    </source>
</evidence>
<sequence length="318" mass="36361">MERSATHAGSWYTSDGTRLNEELESYLHEAEKKAEQELPVKGIRAIIGPHAGFRYSGPTAGFAYKAIDTSNIKRVFLLGPSHHVYIDGCSLSKCSTYQTPLGNIKLDREIVQELYSTAKFGWMSQTVDEEEHSIEMHLPFVYKVFEEKIDDILLVPILIGSISATKERLYGQLLAKYLRDPQNLFIVSSDFCHWGSRFHYTYYTKANEPSEKSIHLKSDNANEIERPIYQSIRELDAQGIKIMETLSFDDFHSYLEETKNTICGRHPIAVLMAALETLRKEQPSSSQMLKCLYYDQSSKCKRYSDSSVSYASIYVQID</sequence>